<sequence length="49" mass="5531">MIALIQAQEIVGFLHPLVWSVTATHLILDSCPCQLHKYRPVTAFILLTQ</sequence>
<dbReference type="EMBL" id="GBXM01053179">
    <property type="protein sequence ID" value="JAH55398.1"/>
    <property type="molecule type" value="Transcribed_RNA"/>
</dbReference>
<reference evidence="1" key="2">
    <citation type="journal article" date="2015" name="Fish Shellfish Immunol.">
        <title>Early steps in the European eel (Anguilla anguilla)-Vibrio vulnificus interaction in the gills: Role of the RtxA13 toxin.</title>
        <authorList>
            <person name="Callol A."/>
            <person name="Pajuelo D."/>
            <person name="Ebbesson L."/>
            <person name="Teles M."/>
            <person name="MacKenzie S."/>
            <person name="Amaro C."/>
        </authorList>
    </citation>
    <scope>NUCLEOTIDE SEQUENCE</scope>
</reference>
<evidence type="ECO:0000313" key="1">
    <source>
        <dbReference type="EMBL" id="JAH64791.1"/>
    </source>
</evidence>
<protein>
    <submittedName>
        <fullName evidence="1">Uncharacterized protein</fullName>
    </submittedName>
</protein>
<dbReference type="EMBL" id="GBXM01043786">
    <property type="protein sequence ID" value="JAH64791.1"/>
    <property type="molecule type" value="Transcribed_RNA"/>
</dbReference>
<reference evidence="1" key="1">
    <citation type="submission" date="2014-11" db="EMBL/GenBank/DDBJ databases">
        <authorList>
            <person name="Amaro Gonzalez C."/>
        </authorList>
    </citation>
    <scope>NUCLEOTIDE SEQUENCE</scope>
</reference>
<proteinExistence type="predicted"/>
<name>A0A0E9UGE6_ANGAN</name>
<dbReference type="AlphaFoldDB" id="A0A0E9UGE6"/>
<dbReference type="EMBL" id="GBXM01056670">
    <property type="protein sequence ID" value="JAH51907.1"/>
    <property type="molecule type" value="Transcribed_RNA"/>
</dbReference>
<organism evidence="1">
    <name type="scientific">Anguilla anguilla</name>
    <name type="common">European freshwater eel</name>
    <name type="synonym">Muraena anguilla</name>
    <dbReference type="NCBI Taxonomy" id="7936"/>
    <lineage>
        <taxon>Eukaryota</taxon>
        <taxon>Metazoa</taxon>
        <taxon>Chordata</taxon>
        <taxon>Craniata</taxon>
        <taxon>Vertebrata</taxon>
        <taxon>Euteleostomi</taxon>
        <taxon>Actinopterygii</taxon>
        <taxon>Neopterygii</taxon>
        <taxon>Teleostei</taxon>
        <taxon>Anguilliformes</taxon>
        <taxon>Anguillidae</taxon>
        <taxon>Anguilla</taxon>
    </lineage>
</organism>
<accession>A0A0E9UGE6</accession>
<dbReference type="EMBL" id="GBXM01045785">
    <property type="protein sequence ID" value="JAH62792.1"/>
    <property type="molecule type" value="Transcribed_RNA"/>
</dbReference>